<feature type="transmembrane region" description="Helical" evidence="1">
    <location>
        <begin position="238"/>
        <end position="268"/>
    </location>
</feature>
<name>A0AAN7H1E6_9PEZI</name>
<protein>
    <submittedName>
        <fullName evidence="3">Acyltransferase 3</fullName>
    </submittedName>
</protein>
<organism evidence="3 4">
    <name type="scientific">Podospora fimiseda</name>
    <dbReference type="NCBI Taxonomy" id="252190"/>
    <lineage>
        <taxon>Eukaryota</taxon>
        <taxon>Fungi</taxon>
        <taxon>Dikarya</taxon>
        <taxon>Ascomycota</taxon>
        <taxon>Pezizomycotina</taxon>
        <taxon>Sordariomycetes</taxon>
        <taxon>Sordariomycetidae</taxon>
        <taxon>Sordariales</taxon>
        <taxon>Podosporaceae</taxon>
        <taxon>Podospora</taxon>
    </lineage>
</organism>
<dbReference type="Pfam" id="PF01757">
    <property type="entry name" value="Acyl_transf_3"/>
    <property type="match status" value="1"/>
</dbReference>
<dbReference type="AlphaFoldDB" id="A0AAN7H1E6"/>
<dbReference type="GO" id="GO:0016747">
    <property type="term" value="F:acyltransferase activity, transferring groups other than amino-acyl groups"/>
    <property type="evidence" value="ECO:0007669"/>
    <property type="project" value="InterPro"/>
</dbReference>
<evidence type="ECO:0000313" key="3">
    <source>
        <dbReference type="EMBL" id="KAK4229098.1"/>
    </source>
</evidence>
<keyword evidence="4" id="KW-1185">Reference proteome</keyword>
<dbReference type="EMBL" id="MU865311">
    <property type="protein sequence ID" value="KAK4229098.1"/>
    <property type="molecule type" value="Genomic_DNA"/>
</dbReference>
<feature type="transmembrane region" description="Helical" evidence="1">
    <location>
        <begin position="288"/>
        <end position="307"/>
    </location>
</feature>
<reference evidence="3" key="1">
    <citation type="journal article" date="2023" name="Mol. Phylogenet. Evol.">
        <title>Genome-scale phylogeny and comparative genomics of the fungal order Sordariales.</title>
        <authorList>
            <person name="Hensen N."/>
            <person name="Bonometti L."/>
            <person name="Westerberg I."/>
            <person name="Brannstrom I.O."/>
            <person name="Guillou S."/>
            <person name="Cros-Aarteil S."/>
            <person name="Calhoun S."/>
            <person name="Haridas S."/>
            <person name="Kuo A."/>
            <person name="Mondo S."/>
            <person name="Pangilinan J."/>
            <person name="Riley R."/>
            <person name="LaButti K."/>
            <person name="Andreopoulos B."/>
            <person name="Lipzen A."/>
            <person name="Chen C."/>
            <person name="Yan M."/>
            <person name="Daum C."/>
            <person name="Ng V."/>
            <person name="Clum A."/>
            <person name="Steindorff A."/>
            <person name="Ohm R.A."/>
            <person name="Martin F."/>
            <person name="Silar P."/>
            <person name="Natvig D.O."/>
            <person name="Lalanne C."/>
            <person name="Gautier V."/>
            <person name="Ament-Velasquez S.L."/>
            <person name="Kruys A."/>
            <person name="Hutchinson M.I."/>
            <person name="Powell A.J."/>
            <person name="Barry K."/>
            <person name="Miller A.N."/>
            <person name="Grigoriev I.V."/>
            <person name="Debuchy R."/>
            <person name="Gladieux P."/>
            <person name="Hiltunen Thoren M."/>
            <person name="Johannesson H."/>
        </authorList>
    </citation>
    <scope>NUCLEOTIDE SEQUENCE</scope>
    <source>
        <strain evidence="3">CBS 990.96</strain>
    </source>
</reference>
<evidence type="ECO:0000259" key="2">
    <source>
        <dbReference type="Pfam" id="PF01757"/>
    </source>
</evidence>
<reference evidence="3" key="2">
    <citation type="submission" date="2023-05" db="EMBL/GenBank/DDBJ databases">
        <authorList>
            <consortium name="Lawrence Berkeley National Laboratory"/>
            <person name="Steindorff A."/>
            <person name="Hensen N."/>
            <person name="Bonometti L."/>
            <person name="Westerberg I."/>
            <person name="Brannstrom I.O."/>
            <person name="Guillou S."/>
            <person name="Cros-Aarteil S."/>
            <person name="Calhoun S."/>
            <person name="Haridas S."/>
            <person name="Kuo A."/>
            <person name="Mondo S."/>
            <person name="Pangilinan J."/>
            <person name="Riley R."/>
            <person name="Labutti K."/>
            <person name="Andreopoulos B."/>
            <person name="Lipzen A."/>
            <person name="Chen C."/>
            <person name="Yanf M."/>
            <person name="Daum C."/>
            <person name="Ng V."/>
            <person name="Clum A."/>
            <person name="Ohm R."/>
            <person name="Martin F."/>
            <person name="Silar P."/>
            <person name="Natvig D."/>
            <person name="Lalanne C."/>
            <person name="Gautier V."/>
            <person name="Ament-Velasquez S.L."/>
            <person name="Kruys A."/>
            <person name="Hutchinson M.I."/>
            <person name="Powell A.J."/>
            <person name="Barry K."/>
            <person name="Miller A.N."/>
            <person name="Grigoriev I.V."/>
            <person name="Debuchy R."/>
            <person name="Gladieux P."/>
            <person name="Thoren M.H."/>
            <person name="Johannesson H."/>
        </authorList>
    </citation>
    <scope>NUCLEOTIDE SEQUENCE</scope>
    <source>
        <strain evidence="3">CBS 990.96</strain>
    </source>
</reference>
<dbReference type="InterPro" id="IPR050879">
    <property type="entry name" value="Acyltransferase_3"/>
</dbReference>
<proteinExistence type="predicted"/>
<gene>
    <name evidence="3" type="ORF">QBC38DRAFT_543628</name>
</gene>
<feature type="transmembrane region" description="Helical" evidence="1">
    <location>
        <begin position="204"/>
        <end position="226"/>
    </location>
</feature>
<keyword evidence="1" id="KW-0472">Membrane</keyword>
<keyword evidence="3" id="KW-0808">Transferase</keyword>
<keyword evidence="1" id="KW-0812">Transmembrane</keyword>
<comment type="caution">
    <text evidence="3">The sequence shown here is derived from an EMBL/GenBank/DDBJ whole genome shotgun (WGS) entry which is preliminary data.</text>
</comment>
<evidence type="ECO:0000313" key="4">
    <source>
        <dbReference type="Proteomes" id="UP001301958"/>
    </source>
</evidence>
<dbReference type="PANTHER" id="PTHR23028">
    <property type="entry name" value="ACETYLTRANSFERASE"/>
    <property type="match status" value="1"/>
</dbReference>
<dbReference type="PANTHER" id="PTHR23028:SF126">
    <property type="entry name" value="ACYLTRANSFERASE 3 DOMAIN-CONTAINING PROTEIN"/>
    <property type="match status" value="1"/>
</dbReference>
<dbReference type="InterPro" id="IPR002656">
    <property type="entry name" value="Acyl_transf_3_dom"/>
</dbReference>
<feature type="transmembrane region" description="Helical" evidence="1">
    <location>
        <begin position="440"/>
        <end position="462"/>
    </location>
</feature>
<evidence type="ECO:0000256" key="1">
    <source>
        <dbReference type="SAM" id="Phobius"/>
    </source>
</evidence>
<feature type="domain" description="Acyltransferase 3" evidence="2">
    <location>
        <begin position="49"/>
        <end position="399"/>
    </location>
</feature>
<sequence>MLSPPNSALPRVLSRQPLTRALRVLLPSFVSDRIFPEHRTTYRVHPTSYLDGLRGIAAVIVFFCHYTENNFSALIPSYGLNYDRTSSVVQLPYFRIIFSGRPMVHIFFVISGFVLSYKPVQAIHSRDLDKFYTTLASSTFRRALRLFGPCVVSTFMILCLRQMGYLRPARETLSEELWKWKDAAFHQVTWPWSWDFDLKPAYDIHLWTIPIEFAHSMLLFMVLLMLSRVKMRIRMASVFALLIYCLACGKWAGFEFLAGLFLVEIFVIKSAREKDWESSEREQAQNSTSAMIIKTAQIAIILIGLFIGGWPNHDADKTPGIRYFNSKTPYPFATMDYLAPQKFWFGVSAVFMVWAIGELGGLKKFFEGPLAQYCGRISYAVYICHGPVMDLFQGALIGRPAVPAHGEQEETDFAAGGLLPDSGVKSVFGISTTFQITVSWFFGLLLLGPLVIWAADLFWRAVDDPIVKLGKRLEMACLDDSTDHPSPRSQGYSLAA</sequence>
<keyword evidence="3" id="KW-0012">Acyltransferase</keyword>
<dbReference type="Proteomes" id="UP001301958">
    <property type="component" value="Unassembled WGS sequence"/>
</dbReference>
<feature type="transmembrane region" description="Helical" evidence="1">
    <location>
        <begin position="93"/>
        <end position="117"/>
    </location>
</feature>
<accession>A0AAN7H1E6</accession>
<feature type="transmembrane region" description="Helical" evidence="1">
    <location>
        <begin position="146"/>
        <end position="164"/>
    </location>
</feature>
<feature type="transmembrane region" description="Helical" evidence="1">
    <location>
        <begin position="343"/>
        <end position="362"/>
    </location>
</feature>
<keyword evidence="1" id="KW-1133">Transmembrane helix</keyword>